<dbReference type="InterPro" id="IPR012337">
    <property type="entry name" value="RNaseH-like_sf"/>
</dbReference>
<evidence type="ECO:0000313" key="5">
    <source>
        <dbReference type="Proteomes" id="UP001596380"/>
    </source>
</evidence>
<feature type="domain" description="BRCT" evidence="3">
    <location>
        <begin position="336"/>
        <end position="409"/>
    </location>
</feature>
<organism evidence="4 5">
    <name type="scientific">Actinomadura yumaensis</name>
    <dbReference type="NCBI Taxonomy" id="111807"/>
    <lineage>
        <taxon>Bacteria</taxon>
        <taxon>Bacillati</taxon>
        <taxon>Actinomycetota</taxon>
        <taxon>Actinomycetes</taxon>
        <taxon>Streptosporangiales</taxon>
        <taxon>Thermomonosporaceae</taxon>
        <taxon>Actinomadura</taxon>
    </lineage>
</organism>
<dbReference type="PROSITE" id="PS50172">
    <property type="entry name" value="BRCT"/>
    <property type="match status" value="2"/>
</dbReference>
<feature type="region of interest" description="Disordered" evidence="2">
    <location>
        <begin position="301"/>
        <end position="339"/>
    </location>
</feature>
<dbReference type="Pfam" id="PF02342">
    <property type="entry name" value="TerD"/>
    <property type="match status" value="1"/>
</dbReference>
<reference evidence="5" key="1">
    <citation type="journal article" date="2019" name="Int. J. Syst. Evol. Microbiol.">
        <title>The Global Catalogue of Microorganisms (GCM) 10K type strain sequencing project: providing services to taxonomists for standard genome sequencing and annotation.</title>
        <authorList>
            <consortium name="The Broad Institute Genomics Platform"/>
            <consortium name="The Broad Institute Genome Sequencing Center for Infectious Disease"/>
            <person name="Wu L."/>
            <person name="Ma J."/>
        </authorList>
    </citation>
    <scope>NUCLEOTIDE SEQUENCE [LARGE SCALE GENOMIC DNA]</scope>
    <source>
        <strain evidence="5">JCM 3369</strain>
    </source>
</reference>
<protein>
    <submittedName>
        <fullName evidence="4">TerD family protein</fullName>
    </submittedName>
</protein>
<feature type="domain" description="BRCT" evidence="3">
    <location>
        <begin position="221"/>
        <end position="291"/>
    </location>
</feature>
<evidence type="ECO:0000256" key="1">
    <source>
        <dbReference type="ARBA" id="ARBA00008775"/>
    </source>
</evidence>
<dbReference type="InterPro" id="IPR013520">
    <property type="entry name" value="Ribonucl_H"/>
</dbReference>
<comment type="similarity">
    <text evidence="1">Belongs to the CAPAB/TerDEXZ family.</text>
</comment>
<dbReference type="SMART" id="SM00292">
    <property type="entry name" value="BRCT"/>
    <property type="match status" value="2"/>
</dbReference>
<dbReference type="InterPro" id="IPR001357">
    <property type="entry name" value="BRCT_dom"/>
</dbReference>
<dbReference type="RefSeq" id="WP_378046240.1">
    <property type="nucleotide sequence ID" value="NZ_JBHSXE010000001.1"/>
</dbReference>
<dbReference type="SUPFAM" id="SSF52113">
    <property type="entry name" value="BRCT domain"/>
    <property type="match status" value="1"/>
</dbReference>
<sequence length="600" mass="62490">MLSPTAAAGTRWVPDYPHDWAIVDVETSGFRAATHRVLSLAVLTVAADGTVHGEYSTLLDPGCDPGPVHVHGLTPERLRGAPPFDQVAERVEALLRGRVLVAHNAQFDYSFLAQEFLRVGKLLPVAQRLCTLALNRRLAPPTADLKLGTLAAHYGIRHAKAHDALEDTRALAGVLGASLAAASSLGLSLPLVPCPPRANGSYGPRIPKMRCSYRSPGPFAPGGPLVQGMKIAITGATGIPREELAVRAASAGLNVMSTVSRHTSVLVANDAASGSAKARRALAEGVPVLDERTFLALLEDVRPGTPHDQPTPPPPAGPPTPIAAPPAAPPAAPRRRATGPVAGRRVLVLGGTHPDASAARARVVELGGAAAVNLSASVTDVLVLAEGEEDRRMPRIRKLLIPLHHTDWLDAGAPTETFNASMDGNPSVLARGAVIDLPSTRTARWTVSASWAQRTACEVDVVAFALDEDGQVSCDEDFVFYGAPDSPDGAVHLSTDGPSEQSVTVDLSALPAAVRKVTVAAAVGGTARFGDLGGVEITAAPDGSGSPLAQAALDAATTERTLLLCEIYRRGPVWRLRAVGQGYDHGLAGLARSYGVDIED</sequence>
<accession>A0ABW2CWP0</accession>
<evidence type="ECO:0000259" key="3">
    <source>
        <dbReference type="PROSITE" id="PS50172"/>
    </source>
</evidence>
<dbReference type="CDD" id="cd06974">
    <property type="entry name" value="TerD_like"/>
    <property type="match status" value="1"/>
</dbReference>
<dbReference type="Pfam" id="PF00533">
    <property type="entry name" value="BRCT"/>
    <property type="match status" value="1"/>
</dbReference>
<dbReference type="Pfam" id="PF00929">
    <property type="entry name" value="RNase_T"/>
    <property type="match status" value="1"/>
</dbReference>
<evidence type="ECO:0000256" key="2">
    <source>
        <dbReference type="SAM" id="MobiDB-lite"/>
    </source>
</evidence>
<dbReference type="Gene3D" id="3.40.50.10190">
    <property type="entry name" value="BRCT domain"/>
    <property type="match status" value="1"/>
</dbReference>
<proteinExistence type="inferred from homology"/>
<name>A0ABW2CWP0_9ACTN</name>
<dbReference type="Gene3D" id="2.60.60.30">
    <property type="entry name" value="sav2460 like domains"/>
    <property type="match status" value="1"/>
</dbReference>
<dbReference type="SMART" id="SM00479">
    <property type="entry name" value="EXOIII"/>
    <property type="match status" value="1"/>
</dbReference>
<dbReference type="PANTHER" id="PTHR32097">
    <property type="entry name" value="CAMP-BINDING PROTEIN 1-RELATED"/>
    <property type="match status" value="1"/>
</dbReference>
<dbReference type="EMBL" id="JBHSXS010000037">
    <property type="protein sequence ID" value="MFC6885375.1"/>
    <property type="molecule type" value="Genomic_DNA"/>
</dbReference>
<dbReference type="Proteomes" id="UP001596380">
    <property type="component" value="Unassembled WGS sequence"/>
</dbReference>
<dbReference type="Gene3D" id="3.30.420.10">
    <property type="entry name" value="Ribonuclease H-like superfamily/Ribonuclease H"/>
    <property type="match status" value="1"/>
</dbReference>
<gene>
    <name evidence="4" type="ORF">ACFQKB_36845</name>
</gene>
<keyword evidence="5" id="KW-1185">Reference proteome</keyword>
<evidence type="ECO:0000313" key="4">
    <source>
        <dbReference type="EMBL" id="MFC6885375.1"/>
    </source>
</evidence>
<dbReference type="InterPro" id="IPR036397">
    <property type="entry name" value="RNaseH_sf"/>
</dbReference>
<dbReference type="SUPFAM" id="SSF53098">
    <property type="entry name" value="Ribonuclease H-like"/>
    <property type="match status" value="1"/>
</dbReference>
<feature type="compositionally biased region" description="Pro residues" evidence="2">
    <location>
        <begin position="309"/>
        <end position="332"/>
    </location>
</feature>
<dbReference type="InterPro" id="IPR051324">
    <property type="entry name" value="Stress/Tellurium_Resist"/>
</dbReference>
<dbReference type="CDD" id="cd06127">
    <property type="entry name" value="DEDDh"/>
    <property type="match status" value="1"/>
</dbReference>
<dbReference type="CDD" id="cd17748">
    <property type="entry name" value="BRCT_DNA_ligase_like"/>
    <property type="match status" value="1"/>
</dbReference>
<dbReference type="PANTHER" id="PTHR32097:SF4">
    <property type="entry name" value="GENERAL STRESS PROTEIN 16U"/>
    <property type="match status" value="1"/>
</dbReference>
<dbReference type="InterPro" id="IPR003325">
    <property type="entry name" value="TerD"/>
</dbReference>
<comment type="caution">
    <text evidence="4">The sequence shown here is derived from an EMBL/GenBank/DDBJ whole genome shotgun (WGS) entry which is preliminary data.</text>
</comment>
<dbReference type="InterPro" id="IPR036420">
    <property type="entry name" value="BRCT_dom_sf"/>
</dbReference>